<dbReference type="KEGG" id="ehx:EMIHUDRAFT_59279"/>
<evidence type="ECO:0000313" key="4">
    <source>
        <dbReference type="Proteomes" id="UP000013827"/>
    </source>
</evidence>
<evidence type="ECO:0000259" key="2">
    <source>
        <dbReference type="Pfam" id="PF00149"/>
    </source>
</evidence>
<organism evidence="3 4">
    <name type="scientific">Emiliania huxleyi (strain CCMP1516)</name>
    <dbReference type="NCBI Taxonomy" id="280463"/>
    <lineage>
        <taxon>Eukaryota</taxon>
        <taxon>Haptista</taxon>
        <taxon>Haptophyta</taxon>
        <taxon>Prymnesiophyceae</taxon>
        <taxon>Isochrysidales</taxon>
        <taxon>Noelaerhabdaceae</taxon>
        <taxon>Emiliania</taxon>
    </lineage>
</organism>
<dbReference type="AlphaFoldDB" id="A0A0D3KYJ6"/>
<keyword evidence="1" id="KW-0732">Signal</keyword>
<dbReference type="PANTHER" id="PTHR22953:SF153">
    <property type="entry name" value="PURPLE ACID PHOSPHATASE"/>
    <property type="match status" value="1"/>
</dbReference>
<dbReference type="Gene3D" id="3.60.21.10">
    <property type="match status" value="1"/>
</dbReference>
<dbReference type="InterPro" id="IPR004843">
    <property type="entry name" value="Calcineurin-like_PHP"/>
</dbReference>
<dbReference type="STRING" id="2903.R1FYK1"/>
<evidence type="ECO:0000313" key="3">
    <source>
        <dbReference type="EnsemblProtists" id="EOD40831"/>
    </source>
</evidence>
<protein>
    <recommendedName>
        <fullName evidence="2">Calcineurin-like phosphoesterase domain-containing protein</fullName>
    </recommendedName>
</protein>
<dbReference type="RefSeq" id="XP_005793260.1">
    <property type="nucleotide sequence ID" value="XM_005793203.1"/>
</dbReference>
<dbReference type="EnsemblProtists" id="EOD40831">
    <property type="protein sequence ID" value="EOD40831"/>
    <property type="gene ID" value="EMIHUDRAFT_59279"/>
</dbReference>
<dbReference type="HOGENOM" id="CLU_2190831_0_0_1"/>
<proteinExistence type="predicted"/>
<accession>A0A0D3KYJ6</accession>
<dbReference type="Proteomes" id="UP000013827">
    <property type="component" value="Unassembled WGS sequence"/>
</dbReference>
<dbReference type="GeneID" id="17286101"/>
<dbReference type="Pfam" id="PF00149">
    <property type="entry name" value="Metallophos"/>
    <property type="match status" value="1"/>
</dbReference>
<dbReference type="PANTHER" id="PTHR22953">
    <property type="entry name" value="ACID PHOSPHATASE RELATED"/>
    <property type="match status" value="1"/>
</dbReference>
<dbReference type="InterPro" id="IPR039331">
    <property type="entry name" value="PAPs-like"/>
</dbReference>
<feature type="domain" description="Calcineurin-like phosphoesterase" evidence="2">
    <location>
        <begin position="41"/>
        <end position="109"/>
    </location>
</feature>
<reference evidence="3" key="2">
    <citation type="submission" date="2024-10" db="UniProtKB">
        <authorList>
            <consortium name="EnsemblProtists"/>
        </authorList>
    </citation>
    <scope>IDENTIFICATION</scope>
</reference>
<dbReference type="eggNOG" id="KOG1378">
    <property type="taxonomic scope" value="Eukaryota"/>
</dbReference>
<reference evidence="4" key="1">
    <citation type="journal article" date="2013" name="Nature">
        <title>Pan genome of the phytoplankton Emiliania underpins its global distribution.</title>
        <authorList>
            <person name="Read B.A."/>
            <person name="Kegel J."/>
            <person name="Klute M.J."/>
            <person name="Kuo A."/>
            <person name="Lefebvre S.C."/>
            <person name="Maumus F."/>
            <person name="Mayer C."/>
            <person name="Miller J."/>
            <person name="Monier A."/>
            <person name="Salamov A."/>
            <person name="Young J."/>
            <person name="Aguilar M."/>
            <person name="Claverie J.M."/>
            <person name="Frickenhaus S."/>
            <person name="Gonzalez K."/>
            <person name="Herman E.K."/>
            <person name="Lin Y.C."/>
            <person name="Napier J."/>
            <person name="Ogata H."/>
            <person name="Sarno A.F."/>
            <person name="Shmutz J."/>
            <person name="Schroeder D."/>
            <person name="de Vargas C."/>
            <person name="Verret F."/>
            <person name="von Dassow P."/>
            <person name="Valentin K."/>
            <person name="Van de Peer Y."/>
            <person name="Wheeler G."/>
            <person name="Dacks J.B."/>
            <person name="Delwiche C.F."/>
            <person name="Dyhrman S.T."/>
            <person name="Glockner G."/>
            <person name="John U."/>
            <person name="Richards T."/>
            <person name="Worden A.Z."/>
            <person name="Zhang X."/>
            <person name="Grigoriev I.V."/>
            <person name="Allen A.E."/>
            <person name="Bidle K."/>
            <person name="Borodovsky M."/>
            <person name="Bowler C."/>
            <person name="Brownlee C."/>
            <person name="Cock J.M."/>
            <person name="Elias M."/>
            <person name="Gladyshev V.N."/>
            <person name="Groth M."/>
            <person name="Guda C."/>
            <person name="Hadaegh A."/>
            <person name="Iglesias-Rodriguez M.D."/>
            <person name="Jenkins J."/>
            <person name="Jones B.M."/>
            <person name="Lawson T."/>
            <person name="Leese F."/>
            <person name="Lindquist E."/>
            <person name="Lobanov A."/>
            <person name="Lomsadze A."/>
            <person name="Malik S.B."/>
            <person name="Marsh M.E."/>
            <person name="Mackinder L."/>
            <person name="Mock T."/>
            <person name="Mueller-Roeber B."/>
            <person name="Pagarete A."/>
            <person name="Parker M."/>
            <person name="Probert I."/>
            <person name="Quesneville H."/>
            <person name="Raines C."/>
            <person name="Rensing S.A."/>
            <person name="Riano-Pachon D.M."/>
            <person name="Richier S."/>
            <person name="Rokitta S."/>
            <person name="Shiraiwa Y."/>
            <person name="Soanes D.M."/>
            <person name="van der Giezen M."/>
            <person name="Wahlund T.M."/>
            <person name="Williams B."/>
            <person name="Wilson W."/>
            <person name="Wolfe G."/>
            <person name="Wurch L.L."/>
        </authorList>
    </citation>
    <scope>NUCLEOTIDE SEQUENCE</scope>
</reference>
<dbReference type="SUPFAM" id="SSF56300">
    <property type="entry name" value="Metallo-dependent phosphatases"/>
    <property type="match status" value="1"/>
</dbReference>
<keyword evidence="4" id="KW-1185">Reference proteome</keyword>
<evidence type="ECO:0000256" key="1">
    <source>
        <dbReference type="ARBA" id="ARBA00022729"/>
    </source>
</evidence>
<sequence length="109" mass="12106">EAWVSYNTRYPMPYRSSGSPSNLWWSRAVGPLHLISLSSPLTVQAGSLQHAWLVRDLAAVDRAATPWLVVMMHAPWYNSNSGHAGEAELMRRDMEPLLFEAGVDLVLSG</sequence>
<dbReference type="PaxDb" id="2903-EOD40831"/>
<name>A0A0D3KYJ6_EMIH1</name>
<dbReference type="GO" id="GO:0003993">
    <property type="term" value="F:acid phosphatase activity"/>
    <property type="evidence" value="ECO:0007669"/>
    <property type="project" value="InterPro"/>
</dbReference>
<dbReference type="InterPro" id="IPR029052">
    <property type="entry name" value="Metallo-depent_PP-like"/>
</dbReference>